<protein>
    <submittedName>
        <fullName evidence="2">Uncharacterized protein</fullName>
    </submittedName>
</protein>
<accession>A0AAV7IQ16</accession>
<evidence type="ECO:0000313" key="2">
    <source>
        <dbReference type="EMBL" id="KAH0557550.1"/>
    </source>
</evidence>
<organism evidence="2 3">
    <name type="scientific">Cotesia glomerata</name>
    <name type="common">Lepidopteran parasitic wasp</name>
    <name type="synonym">Apanteles glomeratus</name>
    <dbReference type="NCBI Taxonomy" id="32391"/>
    <lineage>
        <taxon>Eukaryota</taxon>
        <taxon>Metazoa</taxon>
        <taxon>Ecdysozoa</taxon>
        <taxon>Arthropoda</taxon>
        <taxon>Hexapoda</taxon>
        <taxon>Insecta</taxon>
        <taxon>Pterygota</taxon>
        <taxon>Neoptera</taxon>
        <taxon>Endopterygota</taxon>
        <taxon>Hymenoptera</taxon>
        <taxon>Apocrita</taxon>
        <taxon>Ichneumonoidea</taxon>
        <taxon>Braconidae</taxon>
        <taxon>Microgastrinae</taxon>
        <taxon>Cotesia</taxon>
    </lineage>
</organism>
<name>A0AAV7IQ16_COTGL</name>
<feature type="region of interest" description="Disordered" evidence="1">
    <location>
        <begin position="111"/>
        <end position="134"/>
    </location>
</feature>
<dbReference type="AlphaFoldDB" id="A0AAV7IQ16"/>
<gene>
    <name evidence="2" type="ORF">KQX54_008016</name>
</gene>
<proteinExistence type="predicted"/>
<sequence length="134" mass="15842">MSIYCRCAEFGNVLEEKLRHTDYFKEELREKVKRALRRKKMTDTVKEKLEKVKFLRHLQGHELDRVMSYLGIEDLIPHVSKNNALTSGHHYRALTVGTAHHQQQQRVRIKLGKRQHRDTIQPSEEIKPGKTCNQ</sequence>
<reference evidence="2 3" key="1">
    <citation type="journal article" date="2021" name="J. Hered.">
        <title>A chromosome-level genome assembly of the parasitoid wasp, Cotesia glomerata (Hymenoptera: Braconidae).</title>
        <authorList>
            <person name="Pinto B.J."/>
            <person name="Weis J.J."/>
            <person name="Gamble T."/>
            <person name="Ode P.J."/>
            <person name="Paul R."/>
            <person name="Zaspel J.M."/>
        </authorList>
    </citation>
    <scope>NUCLEOTIDE SEQUENCE [LARGE SCALE GENOMIC DNA]</scope>
    <source>
        <strain evidence="2">CgM1</strain>
    </source>
</reference>
<dbReference type="EMBL" id="JAHXZJ010000747">
    <property type="protein sequence ID" value="KAH0557550.1"/>
    <property type="molecule type" value="Genomic_DNA"/>
</dbReference>
<dbReference type="Proteomes" id="UP000826195">
    <property type="component" value="Unassembled WGS sequence"/>
</dbReference>
<keyword evidence="3" id="KW-1185">Reference proteome</keyword>
<evidence type="ECO:0000313" key="3">
    <source>
        <dbReference type="Proteomes" id="UP000826195"/>
    </source>
</evidence>
<evidence type="ECO:0000256" key="1">
    <source>
        <dbReference type="SAM" id="MobiDB-lite"/>
    </source>
</evidence>
<comment type="caution">
    <text evidence="2">The sequence shown here is derived from an EMBL/GenBank/DDBJ whole genome shotgun (WGS) entry which is preliminary data.</text>
</comment>